<dbReference type="AlphaFoldDB" id="Q6ILI4"/>
<protein>
    <submittedName>
        <fullName evidence="1">HDC09404</fullName>
    </submittedName>
</protein>
<reference evidence="1" key="1">
    <citation type="journal article" date="2003" name="Genome Biol.">
        <title>An integrated gene annotation and transcriptional profiling approach towards the full gene content of the Drosophila genome.</title>
        <authorList>
            <person name="Hild M."/>
            <person name="Beckmann B."/>
            <person name="Haas S.A."/>
            <person name="Koch B."/>
            <person name="Solovyev V."/>
            <person name="Busold C."/>
            <person name="Fellenberg K."/>
            <person name="Boutros M."/>
            <person name="Vingron M."/>
            <person name="Sauer F."/>
            <person name="Hoheisel J.D."/>
            <person name="Paro R."/>
        </authorList>
    </citation>
    <scope>NUCLEOTIDE SEQUENCE</scope>
</reference>
<organism evidence="1">
    <name type="scientific">Drosophila melanogaster</name>
    <name type="common">Fruit fly</name>
    <dbReference type="NCBI Taxonomy" id="7227"/>
    <lineage>
        <taxon>Eukaryota</taxon>
        <taxon>Metazoa</taxon>
        <taxon>Ecdysozoa</taxon>
        <taxon>Arthropoda</taxon>
        <taxon>Hexapoda</taxon>
        <taxon>Insecta</taxon>
        <taxon>Pterygota</taxon>
        <taxon>Neoptera</taxon>
        <taxon>Endopterygota</taxon>
        <taxon>Diptera</taxon>
        <taxon>Brachycera</taxon>
        <taxon>Muscomorpha</taxon>
        <taxon>Ephydroidea</taxon>
        <taxon>Drosophilidae</taxon>
        <taxon>Drosophila</taxon>
        <taxon>Sophophora</taxon>
    </lineage>
</organism>
<accession>Q6ILI4</accession>
<proteinExistence type="predicted"/>
<dbReference type="EMBL" id="BK002032">
    <property type="protein sequence ID" value="DAA02877.1"/>
    <property type="molecule type" value="Genomic_DNA"/>
</dbReference>
<sequence length="194" mass="21109">MKLRLTQCTVATVCIKCSGAVGHLSTGEVDKILTKQTSKAGKSLFQSGIEPRTVCEIYANLCQTILCPPSLQFRRDTLGVTELQRPCSGAITWFLSPSSGAITWPDWSYPPNEPQLAEVVNSWHGLSQWPTAAMPRIRRNGKKGNQGEVQTTVEHEVPGDMAAGSCSDLDHGIHCHAPKSRGPARAIKNMLMLI</sequence>
<name>Q6ILI4_DROME</name>
<evidence type="ECO:0000313" key="1">
    <source>
        <dbReference type="EMBL" id="DAA02877.1"/>
    </source>
</evidence>
<gene>
    <name evidence="1" type="ORF">HDC09404</name>
</gene>